<evidence type="ECO:0000313" key="1">
    <source>
        <dbReference type="EMBL" id="NMW64439.1"/>
    </source>
</evidence>
<dbReference type="AlphaFoldDB" id="A0A7Y0U002"/>
<accession>A0A7Y0U002</accession>
<protein>
    <submittedName>
        <fullName evidence="1">Uncharacterized protein</fullName>
    </submittedName>
</protein>
<gene>
    <name evidence="1" type="ORF">HHJ78_02570</name>
</gene>
<name>A0A7Y0U002_9ACTO</name>
<organism evidence="1 2">
    <name type="scientific">Mobiluncus mulieris</name>
    <dbReference type="NCBI Taxonomy" id="2052"/>
    <lineage>
        <taxon>Bacteria</taxon>
        <taxon>Bacillati</taxon>
        <taxon>Actinomycetota</taxon>
        <taxon>Actinomycetes</taxon>
        <taxon>Actinomycetales</taxon>
        <taxon>Actinomycetaceae</taxon>
        <taxon>Mobiluncus</taxon>
    </lineage>
</organism>
<dbReference type="EMBL" id="JABCUR010000002">
    <property type="protein sequence ID" value="NMW64439.1"/>
    <property type="molecule type" value="Genomic_DNA"/>
</dbReference>
<dbReference type="RefSeq" id="WP_169771566.1">
    <property type="nucleotide sequence ID" value="NZ_JABCUR010000002.1"/>
</dbReference>
<comment type="caution">
    <text evidence="1">The sequence shown here is derived from an EMBL/GenBank/DDBJ whole genome shotgun (WGS) entry which is preliminary data.</text>
</comment>
<sequence length="386" mass="43584">MLKNDVYKQLFTDWRIERYTAELLNSKDEYLSELGEIVGGTFTTSTDARIKSSAKINMILEKPVAAWSGLRVRLVAHANGVDWPLGIFIPSSPEQRHTPNGVEVSLELLDKLTLLDKDCLDTAFSIPARTVLSDFLVEFTKSIGDDKVKIDGAPSMNRHPMTWDAGTSKLTVINDVLDYMGFFSLQADRYGYYIASKYLIPAERPISWLFTEGEQAMFAPEFTHTWDLDAIPNKIVYIAQTTGTLTLTTRNEHGDPTQVEVEAKSTTPAMVAVATNEDPKSMFSYQSRGRWIVEVGTDIKAETQEILQRKAELRLRNAMEPMEKIEIHHALIPVQLNEIARFKTSDYDIIASIRKYEITLTPGELMYIKLRKVNYADNQPGSSSTE</sequence>
<reference evidence="1 2" key="1">
    <citation type="submission" date="2020-04" db="EMBL/GenBank/DDBJ databases">
        <title>Antimicrobial susceptibility and clonality of vaginal-derived multi-drug resistant Mobiluncus isolates in China.</title>
        <authorList>
            <person name="Zhang X."/>
        </authorList>
    </citation>
    <scope>NUCLEOTIDE SEQUENCE [LARGE SCALE GENOMIC DNA]</scope>
    <source>
        <strain evidence="1 2">13</strain>
    </source>
</reference>
<evidence type="ECO:0000313" key="2">
    <source>
        <dbReference type="Proteomes" id="UP000578252"/>
    </source>
</evidence>
<proteinExistence type="predicted"/>
<dbReference type="Proteomes" id="UP000578252">
    <property type="component" value="Unassembled WGS sequence"/>
</dbReference>